<dbReference type="InterPro" id="IPR022915">
    <property type="entry name" value="Peroxiredoxin_TDXH"/>
</dbReference>
<dbReference type="PIRSF" id="PIRSF000239">
    <property type="entry name" value="AHPC"/>
    <property type="match status" value="1"/>
</dbReference>
<feature type="active site" description="Cysteine sulfenic acid (-SOH) intermediate; for peroxidase activity" evidence="10">
    <location>
        <position position="59"/>
    </location>
</feature>
<dbReference type="AlphaFoldDB" id="D7E965"/>
<sequence length="264" mass="30711">MKENENTQEESNYHSMPLIGDNAPAFKADSTVGEINFPNDYKGKWVIFFSHPGDFTPVCTTEFLKFAHMQEEFKELNTELLGLSIDSIYSHITWLKSIRDNIKYKGYGNIDITFPIIDDLNMKVAQKYGMIHPKAKWSQEEVMEQLRTTGKSKSKDSFSTHTVRAVFIIDPHAIIRATIYYPLSNGRNLDEIKRLILAMQKSDEENVQTPEGWYPGDDLIINPPKTYESAIERIKEEGSYCPEWYFCLKKDKTERNKHSERYED</sequence>
<feature type="disulfide bond" description="Interchain (with Cys-59); in linked form" evidence="9">
    <location>
        <position position="247"/>
    </location>
</feature>
<keyword evidence="6 9" id="KW-1015">Disulfide bond</keyword>
<keyword evidence="4 9" id="KW-0049">Antioxidant</keyword>
<evidence type="ECO:0000313" key="12">
    <source>
        <dbReference type="EMBL" id="ADI74013.1"/>
    </source>
</evidence>
<feature type="domain" description="Thioredoxin" evidence="11">
    <location>
        <begin position="17"/>
        <end position="201"/>
    </location>
</feature>
<keyword evidence="7 9" id="KW-0676">Redox-active center</keyword>
<dbReference type="Proteomes" id="UP000000391">
    <property type="component" value="Chromosome"/>
</dbReference>
<dbReference type="Gene3D" id="3.30.1020.10">
    <property type="entry name" value="Antioxidant, Horf6, Chain A, domain2"/>
    <property type="match status" value="1"/>
</dbReference>
<evidence type="ECO:0000256" key="4">
    <source>
        <dbReference type="ARBA" id="ARBA00022862"/>
    </source>
</evidence>
<evidence type="ECO:0000259" key="11">
    <source>
        <dbReference type="PROSITE" id="PS51352"/>
    </source>
</evidence>
<dbReference type="InterPro" id="IPR019479">
    <property type="entry name" value="Peroxiredoxin_C"/>
</dbReference>
<evidence type="ECO:0000256" key="8">
    <source>
        <dbReference type="ARBA" id="ARBA00025719"/>
    </source>
</evidence>
<comment type="similarity">
    <text evidence="8 9">Belongs to the peroxiredoxin family. Prx6 subfamily.</text>
</comment>
<evidence type="ECO:0000256" key="1">
    <source>
        <dbReference type="ARBA" id="ARBA00009796"/>
    </source>
</evidence>
<dbReference type="HAMAP" id="MF_00401">
    <property type="entry name" value="Peroxiredoxin"/>
    <property type="match status" value="1"/>
</dbReference>
<feature type="active site" description="Cysteine sulfenic acid (-SOH) intermediate" evidence="9">
    <location>
        <position position="59"/>
    </location>
</feature>
<dbReference type="GeneID" id="9346763"/>
<evidence type="ECO:0000256" key="6">
    <source>
        <dbReference type="ARBA" id="ARBA00023157"/>
    </source>
</evidence>
<dbReference type="PROSITE" id="PS51352">
    <property type="entry name" value="THIOREDOXIN_2"/>
    <property type="match status" value="1"/>
</dbReference>
<dbReference type="STRING" id="644295.Metev_1131"/>
<keyword evidence="2 9" id="KW-0963">Cytoplasm</keyword>
<dbReference type="InterPro" id="IPR036249">
    <property type="entry name" value="Thioredoxin-like_sf"/>
</dbReference>
<dbReference type="HOGENOM" id="CLU_042529_4_4_2"/>
<dbReference type="InterPro" id="IPR013766">
    <property type="entry name" value="Thioredoxin_domain"/>
</dbReference>
<feature type="disulfide bond" description="Interchain (with Cys-247); in linked form" evidence="9">
    <location>
        <position position="59"/>
    </location>
</feature>
<dbReference type="PANTHER" id="PTHR10681">
    <property type="entry name" value="THIOREDOXIN PEROXIDASE"/>
    <property type="match status" value="1"/>
</dbReference>
<evidence type="ECO:0000256" key="10">
    <source>
        <dbReference type="PIRSR" id="PIRSR000239-1"/>
    </source>
</evidence>
<feature type="binding site" evidence="9">
    <location>
        <position position="164"/>
    </location>
    <ligand>
        <name>substrate</name>
    </ligand>
</feature>
<dbReference type="Gene3D" id="3.40.30.10">
    <property type="entry name" value="Glutaredoxin"/>
    <property type="match status" value="1"/>
</dbReference>
<dbReference type="GO" id="GO:0006979">
    <property type="term" value="P:response to oxidative stress"/>
    <property type="evidence" value="ECO:0007669"/>
    <property type="project" value="TreeGrafter"/>
</dbReference>
<dbReference type="InterPro" id="IPR050217">
    <property type="entry name" value="Peroxiredoxin"/>
</dbReference>
<dbReference type="Pfam" id="PF00578">
    <property type="entry name" value="AhpC-TSA"/>
    <property type="match status" value="1"/>
</dbReference>
<dbReference type="EC" id="1.11.1.24" evidence="9"/>
<reference evidence="12 13" key="1">
    <citation type="submission" date="2010-06" db="EMBL/GenBank/DDBJ databases">
        <title>Complete sequence chromosome of Methanohalobium evestigatum Z-7303.</title>
        <authorList>
            <consortium name="US DOE Joint Genome Institute"/>
            <person name="Lucas S."/>
            <person name="Copeland A."/>
            <person name="Lapidus A."/>
            <person name="Cheng J.-F."/>
            <person name="Bruce D."/>
            <person name="Goodwin L."/>
            <person name="Pitluck S."/>
            <person name="Saunders E."/>
            <person name="Detter J.C."/>
            <person name="Han C."/>
            <person name="Tapia R."/>
            <person name="Land M."/>
            <person name="Hauser L."/>
            <person name="Kyrpides N."/>
            <person name="Mikhailova N."/>
            <person name="Sieprawska-Lupa M."/>
            <person name="Whitman W.B."/>
            <person name="Anderson I."/>
            <person name="Woyke T."/>
        </authorList>
    </citation>
    <scope>NUCLEOTIDE SEQUENCE [LARGE SCALE GENOMIC DNA]</scope>
    <source>
        <strain evidence="13">ATCC BAA-1072 / DSM 3721 / NBRC 107634 / OCM 161 / Z-7303</strain>
    </source>
</reference>
<dbReference type="Pfam" id="PF10417">
    <property type="entry name" value="1-cysPrx_C"/>
    <property type="match status" value="1"/>
</dbReference>
<evidence type="ECO:0000256" key="5">
    <source>
        <dbReference type="ARBA" id="ARBA00023002"/>
    </source>
</evidence>
<keyword evidence="3 9" id="KW-0575">Peroxidase</keyword>
<dbReference type="SUPFAM" id="SSF52833">
    <property type="entry name" value="Thioredoxin-like"/>
    <property type="match status" value="1"/>
</dbReference>
<organism evidence="12 13">
    <name type="scientific">Methanohalobium evestigatum (strain ATCC BAA-1072 / DSM 3721 / NBRC 107634 / OCM 161 / Z-7303)</name>
    <dbReference type="NCBI Taxonomy" id="644295"/>
    <lineage>
        <taxon>Archaea</taxon>
        <taxon>Methanobacteriati</taxon>
        <taxon>Methanobacteriota</taxon>
        <taxon>Stenosarchaea group</taxon>
        <taxon>Methanomicrobia</taxon>
        <taxon>Methanosarcinales</taxon>
        <taxon>Methanosarcinaceae</taxon>
        <taxon>Methanohalobium</taxon>
    </lineage>
</organism>
<evidence type="ECO:0000256" key="7">
    <source>
        <dbReference type="ARBA" id="ARBA00023284"/>
    </source>
</evidence>
<name>D7E965_METEZ</name>
<dbReference type="RefSeq" id="WP_013194580.1">
    <property type="nucleotide sequence ID" value="NC_014253.1"/>
</dbReference>
<dbReference type="GO" id="GO:0042744">
    <property type="term" value="P:hydrogen peroxide catabolic process"/>
    <property type="evidence" value="ECO:0007669"/>
    <property type="project" value="TreeGrafter"/>
</dbReference>
<dbReference type="PANTHER" id="PTHR10681:SF128">
    <property type="entry name" value="THIOREDOXIN-DEPENDENT PEROXIDE REDUCTASE, MITOCHONDRIAL"/>
    <property type="match status" value="1"/>
</dbReference>
<dbReference type="GO" id="GO:0045454">
    <property type="term" value="P:cell redox homeostasis"/>
    <property type="evidence" value="ECO:0007669"/>
    <property type="project" value="TreeGrafter"/>
</dbReference>
<comment type="subunit">
    <text evidence="9">Homodecamer. Pentamer of dimers that assemble into a ring structure.</text>
</comment>
<dbReference type="GO" id="GO:0005829">
    <property type="term" value="C:cytosol"/>
    <property type="evidence" value="ECO:0007669"/>
    <property type="project" value="TreeGrafter"/>
</dbReference>
<protein>
    <recommendedName>
        <fullName evidence="9">Peroxiredoxin</fullName>
        <ecNumber evidence="9">1.11.1.24</ecNumber>
    </recommendedName>
    <alternativeName>
        <fullName evidence="9">Thioredoxin peroxidase</fullName>
    </alternativeName>
    <alternativeName>
        <fullName evidence="9">Thioredoxin-dependent peroxiredoxin</fullName>
    </alternativeName>
</protein>
<dbReference type="InterPro" id="IPR000866">
    <property type="entry name" value="AhpC/TSA"/>
</dbReference>
<dbReference type="GO" id="GO:0033554">
    <property type="term" value="P:cellular response to stress"/>
    <property type="evidence" value="ECO:0007669"/>
    <property type="project" value="TreeGrafter"/>
</dbReference>
<evidence type="ECO:0000256" key="3">
    <source>
        <dbReference type="ARBA" id="ARBA00022559"/>
    </source>
</evidence>
<dbReference type="OrthoDB" id="6924at2157"/>
<comment type="catalytic activity">
    <reaction evidence="9">
        <text>a hydroperoxide + [thioredoxin]-dithiol = an alcohol + [thioredoxin]-disulfide + H2O</text>
        <dbReference type="Rhea" id="RHEA:62620"/>
        <dbReference type="Rhea" id="RHEA-COMP:10698"/>
        <dbReference type="Rhea" id="RHEA-COMP:10700"/>
        <dbReference type="ChEBI" id="CHEBI:15377"/>
        <dbReference type="ChEBI" id="CHEBI:29950"/>
        <dbReference type="ChEBI" id="CHEBI:30879"/>
        <dbReference type="ChEBI" id="CHEBI:35924"/>
        <dbReference type="ChEBI" id="CHEBI:50058"/>
        <dbReference type="EC" id="1.11.1.24"/>
    </reaction>
</comment>
<dbReference type="EMBL" id="CP002069">
    <property type="protein sequence ID" value="ADI74013.1"/>
    <property type="molecule type" value="Genomic_DNA"/>
</dbReference>
<comment type="miscellaneous">
    <text evidence="9">The active site is a conserved redox-active cysteine residue, the peroxidatic cysteine (C(P)), which makes the nucleophilic attack on the peroxide substrate. The peroxide oxidizes the C(P)-SH to cysteine sulfenic acid (C(P)-SOH), which then reacts with another cysteine residue, the resolving cysteine (C(R)), to form a disulfide bridge. The disulfide is subsequently reduced by an appropriate electron donor to complete the catalytic cycle. Although the primary sequence of this enzyme is similar to those of the 1-Cys Prx6 enzymes, its catalytic properties resemble those of the typical 2-Cys Prxs and C(R) is provided by the other dimeric subunit to form an intersubunit disulfide. The disulfide is subsequently reduced by thioredoxin.</text>
</comment>
<dbReference type="CDD" id="cd03016">
    <property type="entry name" value="PRX_1cys"/>
    <property type="match status" value="1"/>
</dbReference>
<accession>D7E965</accession>
<keyword evidence="13" id="KW-1185">Reference proteome</keyword>
<evidence type="ECO:0000313" key="13">
    <source>
        <dbReference type="Proteomes" id="UP000000391"/>
    </source>
</evidence>
<comment type="subcellular location">
    <subcellularLocation>
        <location evidence="9">Cytoplasm</location>
    </subcellularLocation>
</comment>
<keyword evidence="5 9" id="KW-0560">Oxidoreductase</keyword>
<proteinExistence type="inferred from homology"/>
<evidence type="ECO:0000256" key="2">
    <source>
        <dbReference type="ARBA" id="ARBA00022490"/>
    </source>
</evidence>
<comment type="function">
    <text evidence="9">Thiol-specific peroxidase that catalyzes the reduction of hydrogen peroxide and organic hydroperoxides to water and alcohols, respectively. Plays a role in cell protection against oxidative stress by detoxifying peroxides.</text>
</comment>
<dbReference type="GO" id="GO:0008379">
    <property type="term" value="F:thioredoxin peroxidase activity"/>
    <property type="evidence" value="ECO:0007669"/>
    <property type="project" value="TreeGrafter"/>
</dbReference>
<evidence type="ECO:0000256" key="9">
    <source>
        <dbReference type="HAMAP-Rule" id="MF_00401"/>
    </source>
</evidence>
<dbReference type="KEGG" id="mev:Metev_1131"/>
<gene>
    <name evidence="12" type="ordered locus">Metev_1131</name>
</gene>
<comment type="similarity">
    <text evidence="1">Belongs to the peroxiredoxin family. AhpC/Prx1 subfamily.</text>
</comment>
<dbReference type="InterPro" id="IPR024706">
    <property type="entry name" value="Peroxiredoxin_AhpC-typ"/>
</dbReference>
<dbReference type="InterPro" id="IPR045020">
    <property type="entry name" value="PRX_1cys"/>
</dbReference>
<feature type="disulfide bond" description="Alternate" evidence="9">
    <location>
        <begin position="241"/>
        <end position="247"/>
    </location>
</feature>